<proteinExistence type="predicted"/>
<keyword evidence="2" id="KW-0560">Oxidoreductase</keyword>
<dbReference type="Proteomes" id="UP001498476">
    <property type="component" value="Unassembled WGS sequence"/>
</dbReference>
<dbReference type="InterPro" id="IPR008030">
    <property type="entry name" value="NmrA-like"/>
</dbReference>
<name>A0ABR1GQK1_9HYPO</name>
<dbReference type="SUPFAM" id="SSF51735">
    <property type="entry name" value="NAD(P)-binding Rossmann-fold domains"/>
    <property type="match status" value="1"/>
</dbReference>
<gene>
    <name evidence="4" type="ORF">QQX98_010060</name>
</gene>
<dbReference type="EMBL" id="JAZAVJ010000212">
    <property type="protein sequence ID" value="KAK7404156.1"/>
    <property type="molecule type" value="Genomic_DNA"/>
</dbReference>
<dbReference type="InterPro" id="IPR051609">
    <property type="entry name" value="NmrA/Isoflavone_reductase-like"/>
</dbReference>
<dbReference type="InterPro" id="IPR036291">
    <property type="entry name" value="NAD(P)-bd_dom_sf"/>
</dbReference>
<dbReference type="Pfam" id="PF05368">
    <property type="entry name" value="NmrA"/>
    <property type="match status" value="1"/>
</dbReference>
<dbReference type="InterPro" id="IPR045312">
    <property type="entry name" value="PCBER-like"/>
</dbReference>
<evidence type="ECO:0000313" key="5">
    <source>
        <dbReference type="Proteomes" id="UP001498476"/>
    </source>
</evidence>
<sequence length="298" mass="32022">MTSYKNIAIIGASGNAGKIILDGLVAASKFNITVVQRKESEATFKTGVSVRKINFSEGDLEAALNGQDAVISALGAAAFGEQKKIVDAAIRAGVKRFIPSEFSASSENAAVLQLLPLFGQKKELVQYLQSKQSEGLSWTGLATSGLFDWGLASGFLEFDIAQRTATIWDGGNKRFTLTNGKQLGQAVVSVLEHPKETNDRYLYIYSVETSQNEIVAALEEASGVKWTRNATTTEEQVSEAGKKLSAGDFNGALILVRATAFGNISGLRSDYTKEENLANEVLGLETETVQDVVKRVIT</sequence>
<keyword evidence="5" id="KW-1185">Reference proteome</keyword>
<comment type="caution">
    <text evidence="4">The sequence shown here is derived from an EMBL/GenBank/DDBJ whole genome shotgun (WGS) entry which is preliminary data.</text>
</comment>
<feature type="domain" description="NmrA-like" evidence="3">
    <location>
        <begin position="5"/>
        <end position="234"/>
    </location>
</feature>
<protein>
    <recommendedName>
        <fullName evidence="3">NmrA-like domain-containing protein</fullName>
    </recommendedName>
</protein>
<accession>A0ABR1GQK1</accession>
<dbReference type="Gene3D" id="3.90.25.10">
    <property type="entry name" value="UDP-galactose 4-epimerase, domain 1"/>
    <property type="match status" value="1"/>
</dbReference>
<evidence type="ECO:0000313" key="4">
    <source>
        <dbReference type="EMBL" id="KAK7404156.1"/>
    </source>
</evidence>
<evidence type="ECO:0000256" key="2">
    <source>
        <dbReference type="ARBA" id="ARBA00023002"/>
    </source>
</evidence>
<reference evidence="4 5" key="1">
    <citation type="journal article" date="2025" name="Microbiol. Resour. Announc.">
        <title>Draft genome sequences for Neonectria magnoliae and Neonectria punicea, canker pathogens of Liriodendron tulipifera and Acer saccharum in West Virginia.</title>
        <authorList>
            <person name="Petronek H.M."/>
            <person name="Kasson M.T."/>
            <person name="Metheny A.M."/>
            <person name="Stauder C.M."/>
            <person name="Lovett B."/>
            <person name="Lynch S.C."/>
            <person name="Garnas J.R."/>
            <person name="Kasson L.R."/>
            <person name="Stajich J.E."/>
        </authorList>
    </citation>
    <scope>NUCLEOTIDE SEQUENCE [LARGE SCALE GENOMIC DNA]</scope>
    <source>
        <strain evidence="4 5">NRRL 64653</strain>
    </source>
</reference>
<dbReference type="PANTHER" id="PTHR47706:SF9">
    <property type="entry name" value="NMRA-LIKE DOMAIN-CONTAINING PROTEIN-RELATED"/>
    <property type="match status" value="1"/>
</dbReference>
<dbReference type="Gene3D" id="3.40.50.720">
    <property type="entry name" value="NAD(P)-binding Rossmann-like Domain"/>
    <property type="match status" value="1"/>
</dbReference>
<dbReference type="PANTHER" id="PTHR47706">
    <property type="entry name" value="NMRA-LIKE FAMILY PROTEIN"/>
    <property type="match status" value="1"/>
</dbReference>
<keyword evidence="1" id="KW-0521">NADP</keyword>
<dbReference type="CDD" id="cd05259">
    <property type="entry name" value="PCBER_SDR_a"/>
    <property type="match status" value="1"/>
</dbReference>
<evidence type="ECO:0000256" key="1">
    <source>
        <dbReference type="ARBA" id="ARBA00022857"/>
    </source>
</evidence>
<evidence type="ECO:0000259" key="3">
    <source>
        <dbReference type="Pfam" id="PF05368"/>
    </source>
</evidence>
<organism evidence="4 5">
    <name type="scientific">Neonectria punicea</name>
    <dbReference type="NCBI Taxonomy" id="979145"/>
    <lineage>
        <taxon>Eukaryota</taxon>
        <taxon>Fungi</taxon>
        <taxon>Dikarya</taxon>
        <taxon>Ascomycota</taxon>
        <taxon>Pezizomycotina</taxon>
        <taxon>Sordariomycetes</taxon>
        <taxon>Hypocreomycetidae</taxon>
        <taxon>Hypocreales</taxon>
        <taxon>Nectriaceae</taxon>
        <taxon>Neonectria</taxon>
    </lineage>
</organism>